<dbReference type="RefSeq" id="WP_165267723.1">
    <property type="nucleotide sequence ID" value="NZ_JAAKZY010000218.1"/>
</dbReference>
<dbReference type="Proteomes" id="UP000472335">
    <property type="component" value="Unassembled WGS sequence"/>
</dbReference>
<dbReference type="AlphaFoldDB" id="A0A6G4VJB1"/>
<evidence type="ECO:0000313" key="2">
    <source>
        <dbReference type="EMBL" id="NGO13884.1"/>
    </source>
</evidence>
<feature type="transmembrane region" description="Helical" evidence="1">
    <location>
        <begin position="287"/>
        <end position="307"/>
    </location>
</feature>
<comment type="caution">
    <text evidence="2">The sequence shown here is derived from an EMBL/GenBank/DDBJ whole genome shotgun (WGS) entry which is preliminary data.</text>
</comment>
<keyword evidence="1" id="KW-1133">Transmembrane helix</keyword>
<dbReference type="InterPro" id="IPR021424">
    <property type="entry name" value="PorA"/>
</dbReference>
<organism evidence="2 3">
    <name type="scientific">Streptomyces scabichelini</name>
    <dbReference type="NCBI Taxonomy" id="2711217"/>
    <lineage>
        <taxon>Bacteria</taxon>
        <taxon>Bacillati</taxon>
        <taxon>Actinomycetota</taxon>
        <taxon>Actinomycetes</taxon>
        <taxon>Kitasatosporales</taxon>
        <taxon>Streptomycetaceae</taxon>
        <taxon>Streptomyces</taxon>
    </lineage>
</organism>
<dbReference type="EMBL" id="JAAKZY010000218">
    <property type="protein sequence ID" value="NGO13884.1"/>
    <property type="molecule type" value="Genomic_DNA"/>
</dbReference>
<evidence type="ECO:0000256" key="1">
    <source>
        <dbReference type="SAM" id="Phobius"/>
    </source>
</evidence>
<keyword evidence="3" id="KW-1185">Reference proteome</keyword>
<accession>A0A6G4VJB1</accession>
<dbReference type="Pfam" id="PF11271">
    <property type="entry name" value="PorA"/>
    <property type="match status" value="1"/>
</dbReference>
<keyword evidence="1" id="KW-0472">Membrane</keyword>
<evidence type="ECO:0000313" key="3">
    <source>
        <dbReference type="Proteomes" id="UP000472335"/>
    </source>
</evidence>
<proteinExistence type="predicted"/>
<gene>
    <name evidence="2" type="ORF">G5C60_41395</name>
</gene>
<sequence length="325" mass="36139">MRRTASPLSLVLLGLGVFMLVLAPLLAWYVEPRAKRNPIDIDTKTVFTGTGSYFDTDEIETVHDKKITITRQVRGDVSDSEKSGRAIWDVSTTLDTDKSLPAADPHDALRWTLERWVTDRRTNAPVHCCQEEPYFEGEAYLKFPFDVEKRDYRWWDSILGSTITLDYRGTKKIQGYEGLRFTATVPPTKNGTRLVPGTIVDEPDRSQVLAEEWYSNHGVELVADQRTGRIIYAATGIRQTLRAPGSDKDAAVLLDSKRIAFTPETQKQQVELADTDSSQLRMVGQTLPVGAGVAGGVLALVGVVLVVRGRPHPETPESSQQPLTM</sequence>
<protein>
    <submittedName>
        <fullName evidence="2">DUF3068 domain-containing protein</fullName>
    </submittedName>
</protein>
<keyword evidence="1" id="KW-0812">Transmembrane</keyword>
<name>A0A6G4VJB1_9ACTN</name>
<reference evidence="2 3" key="1">
    <citation type="submission" date="2020-02" db="EMBL/GenBank/DDBJ databases">
        <title>Whole-genome analyses of novel actinobacteria.</title>
        <authorList>
            <person name="Sahin N."/>
            <person name="Gencbay T."/>
        </authorList>
    </citation>
    <scope>NUCLEOTIDE SEQUENCE [LARGE SCALE GENOMIC DNA]</scope>
    <source>
        <strain evidence="2 3">HC44</strain>
    </source>
</reference>